<dbReference type="InterPro" id="IPR005110">
    <property type="entry name" value="MoeA_linker/N"/>
</dbReference>
<evidence type="ECO:0000256" key="4">
    <source>
        <dbReference type="ARBA" id="ARBA00010763"/>
    </source>
</evidence>
<dbReference type="InterPro" id="IPR036688">
    <property type="entry name" value="MoeA_C_domain_IV_sf"/>
</dbReference>
<dbReference type="InterPro" id="IPR001453">
    <property type="entry name" value="MoaB/Mog_dom"/>
</dbReference>
<comment type="caution">
    <text evidence="13">The sequence shown here is derived from an EMBL/GenBank/DDBJ whole genome shotgun (WGS) entry which is preliminary data.</text>
</comment>
<dbReference type="GO" id="GO:0046872">
    <property type="term" value="F:metal ion binding"/>
    <property type="evidence" value="ECO:0007669"/>
    <property type="project" value="UniProtKB-UniRule"/>
</dbReference>
<organism evidence="13 14">
    <name type="scientific">Methylobacterium bullatum</name>
    <dbReference type="NCBI Taxonomy" id="570505"/>
    <lineage>
        <taxon>Bacteria</taxon>
        <taxon>Pseudomonadati</taxon>
        <taxon>Pseudomonadota</taxon>
        <taxon>Alphaproteobacteria</taxon>
        <taxon>Hyphomicrobiales</taxon>
        <taxon>Methylobacteriaceae</taxon>
        <taxon>Methylobacterium</taxon>
    </lineage>
</organism>
<dbReference type="EMBL" id="BPQF01000013">
    <property type="protein sequence ID" value="GJD40321.1"/>
    <property type="molecule type" value="Genomic_DNA"/>
</dbReference>
<reference evidence="13" key="2">
    <citation type="submission" date="2021-08" db="EMBL/GenBank/DDBJ databases">
        <authorList>
            <person name="Tani A."/>
            <person name="Ola A."/>
            <person name="Ogura Y."/>
            <person name="Katsura K."/>
            <person name="Hayashi T."/>
        </authorList>
    </citation>
    <scope>NUCLEOTIDE SEQUENCE</scope>
    <source>
        <strain evidence="13">DSM 21893</strain>
    </source>
</reference>
<dbReference type="Gene3D" id="2.170.190.11">
    <property type="entry name" value="Molybdopterin biosynthesis moea protein, domain 3"/>
    <property type="match status" value="1"/>
</dbReference>
<dbReference type="GO" id="GO:0005829">
    <property type="term" value="C:cytosol"/>
    <property type="evidence" value="ECO:0007669"/>
    <property type="project" value="TreeGrafter"/>
</dbReference>
<keyword evidence="7 11" id="KW-0479">Metal-binding</keyword>
<evidence type="ECO:0000259" key="12">
    <source>
        <dbReference type="SMART" id="SM00852"/>
    </source>
</evidence>
<feature type="domain" description="MoaB/Mog" evidence="12">
    <location>
        <begin position="191"/>
        <end position="328"/>
    </location>
</feature>
<evidence type="ECO:0000313" key="14">
    <source>
        <dbReference type="Proteomes" id="UP001055307"/>
    </source>
</evidence>
<dbReference type="Proteomes" id="UP001055307">
    <property type="component" value="Unassembled WGS sequence"/>
</dbReference>
<dbReference type="PANTHER" id="PTHR10192:SF5">
    <property type="entry name" value="GEPHYRIN"/>
    <property type="match status" value="1"/>
</dbReference>
<dbReference type="Gene3D" id="3.40.980.10">
    <property type="entry name" value="MoaB/Mog-like domain"/>
    <property type="match status" value="1"/>
</dbReference>
<dbReference type="InterPro" id="IPR005111">
    <property type="entry name" value="MoeA_C_domain_IV"/>
</dbReference>
<dbReference type="PANTHER" id="PTHR10192">
    <property type="entry name" value="MOLYBDOPTERIN BIOSYNTHESIS PROTEIN"/>
    <property type="match status" value="1"/>
</dbReference>
<dbReference type="InterPro" id="IPR008284">
    <property type="entry name" value="MoCF_biosynth_CS"/>
</dbReference>
<accession>A0AAV4Z8Q4</accession>
<dbReference type="SMART" id="SM00852">
    <property type="entry name" value="MoCF_biosynth"/>
    <property type="match status" value="1"/>
</dbReference>
<keyword evidence="9 11" id="KW-0501">Molybdenum cofactor biosynthesis</keyword>
<dbReference type="NCBIfam" id="NF045515">
    <property type="entry name" value="Glp_gephyrin"/>
    <property type="match status" value="1"/>
</dbReference>
<evidence type="ECO:0000256" key="7">
    <source>
        <dbReference type="ARBA" id="ARBA00022723"/>
    </source>
</evidence>
<dbReference type="InterPro" id="IPR038987">
    <property type="entry name" value="MoeA-like"/>
</dbReference>
<evidence type="ECO:0000256" key="6">
    <source>
        <dbReference type="ARBA" id="ARBA00022679"/>
    </source>
</evidence>
<keyword evidence="14" id="KW-1185">Reference proteome</keyword>
<dbReference type="GO" id="GO:0006777">
    <property type="term" value="P:Mo-molybdopterin cofactor biosynthetic process"/>
    <property type="evidence" value="ECO:0007669"/>
    <property type="project" value="UniProtKB-UniRule"/>
</dbReference>
<evidence type="ECO:0000256" key="11">
    <source>
        <dbReference type="RuleBase" id="RU365090"/>
    </source>
</evidence>
<evidence type="ECO:0000313" key="13">
    <source>
        <dbReference type="EMBL" id="GJD40321.1"/>
    </source>
</evidence>
<dbReference type="NCBIfam" id="TIGR00177">
    <property type="entry name" value="molyb_syn"/>
    <property type="match status" value="1"/>
</dbReference>
<sequence length="418" mass="43525">MAQLTDDCFAFGGRLMSVDDALALIAERLPVLAGIETVPLHEADGRVAAEDVTAGIDLPPFDNSAVDGYAVRHADLAPSAETRMIVEGRVAAGQAGLTMAGGPSAVRIFTGARMPGGADTVFMQEDVTLEGTGIVLPPGLKHGANRRLAGEDVPKGGTIVTAGRRLSPQDVALAAATGRSSLAVRRRLKVAVFSTGDELAEPGAVLAPGAIHDSNRVMLVALLKRLGAEVSDLGILRDDRAVLAAHLAEAASAHDLLLTSGGVSTGEEDHVKPAVESVGSLVFWRLGIKPGRPVAMGVVRGTPFVGLPGNPVAAYVTLLFVVRPLLARLGGERLDAPLAIPVRSTFAYRKKAGRREFVRVGLRRVADGGLEAVKFPRDGAGLLTSLTGSDGLAALHDEVTTIEPGDTIEVYPHVVLYR</sequence>
<keyword evidence="6 11" id="KW-0808">Transferase</keyword>
<dbReference type="Gene3D" id="3.90.105.10">
    <property type="entry name" value="Molybdopterin biosynthesis moea protein, domain 2"/>
    <property type="match status" value="1"/>
</dbReference>
<dbReference type="InterPro" id="IPR036135">
    <property type="entry name" value="MoeA_linker/N_sf"/>
</dbReference>
<evidence type="ECO:0000256" key="9">
    <source>
        <dbReference type="ARBA" id="ARBA00023150"/>
    </source>
</evidence>
<dbReference type="Gene3D" id="2.40.340.10">
    <property type="entry name" value="MoeA, C-terminal, domain IV"/>
    <property type="match status" value="1"/>
</dbReference>
<protein>
    <recommendedName>
        <fullName evidence="11">Molybdopterin molybdenumtransferase</fullName>
        <ecNumber evidence="11">2.10.1.1</ecNumber>
    </recommendedName>
</protein>
<comment type="cofactor">
    <cofactor evidence="1 11">
        <name>Mg(2+)</name>
        <dbReference type="ChEBI" id="CHEBI:18420"/>
    </cofactor>
</comment>
<dbReference type="RefSeq" id="WP_192216364.1">
    <property type="nucleotide sequence ID" value="NZ_BPQF01000013.1"/>
</dbReference>
<dbReference type="CDD" id="cd00887">
    <property type="entry name" value="MoeA"/>
    <property type="match status" value="1"/>
</dbReference>
<dbReference type="GO" id="GO:0061599">
    <property type="term" value="F:molybdopterin molybdotransferase activity"/>
    <property type="evidence" value="ECO:0007669"/>
    <property type="project" value="UniProtKB-UniRule"/>
</dbReference>
<evidence type="ECO:0000256" key="1">
    <source>
        <dbReference type="ARBA" id="ARBA00001946"/>
    </source>
</evidence>
<comment type="function">
    <text evidence="2 11">Catalyzes the insertion of molybdate into adenylated molybdopterin with the concomitant release of AMP.</text>
</comment>
<dbReference type="AlphaFoldDB" id="A0AAV4Z8Q4"/>
<dbReference type="Pfam" id="PF03453">
    <property type="entry name" value="MoeA_N"/>
    <property type="match status" value="1"/>
</dbReference>
<dbReference type="Pfam" id="PF00994">
    <property type="entry name" value="MoCF_biosynth"/>
    <property type="match status" value="1"/>
</dbReference>
<keyword evidence="5 11" id="KW-0500">Molybdenum</keyword>
<evidence type="ECO:0000256" key="5">
    <source>
        <dbReference type="ARBA" id="ARBA00022505"/>
    </source>
</evidence>
<evidence type="ECO:0000256" key="8">
    <source>
        <dbReference type="ARBA" id="ARBA00022842"/>
    </source>
</evidence>
<dbReference type="InterPro" id="IPR036425">
    <property type="entry name" value="MoaB/Mog-like_dom_sf"/>
</dbReference>
<dbReference type="Pfam" id="PF03454">
    <property type="entry name" value="MoeA_C"/>
    <property type="match status" value="1"/>
</dbReference>
<dbReference type="FunFam" id="3.40.980.10:FF:000004">
    <property type="entry name" value="Molybdopterin molybdenumtransferase"/>
    <property type="match status" value="1"/>
</dbReference>
<evidence type="ECO:0000256" key="2">
    <source>
        <dbReference type="ARBA" id="ARBA00002901"/>
    </source>
</evidence>
<dbReference type="SUPFAM" id="SSF63882">
    <property type="entry name" value="MoeA N-terminal region -like"/>
    <property type="match status" value="1"/>
</dbReference>
<evidence type="ECO:0000256" key="10">
    <source>
        <dbReference type="ARBA" id="ARBA00047317"/>
    </source>
</evidence>
<comment type="similarity">
    <text evidence="4 11">Belongs to the MoeA family.</text>
</comment>
<comment type="pathway">
    <text evidence="3 11">Cofactor biosynthesis; molybdopterin biosynthesis.</text>
</comment>
<reference evidence="13" key="1">
    <citation type="journal article" date="2016" name="Front. Microbiol.">
        <title>Genome Sequence of the Piezophilic, Mesophilic Sulfate-Reducing Bacterium Desulfovibrio indicus J2T.</title>
        <authorList>
            <person name="Cao J."/>
            <person name="Maignien L."/>
            <person name="Shao Z."/>
            <person name="Alain K."/>
            <person name="Jebbar M."/>
        </authorList>
    </citation>
    <scope>NUCLEOTIDE SEQUENCE</scope>
    <source>
        <strain evidence="13">DSM 21893</strain>
    </source>
</reference>
<name>A0AAV4Z8Q4_9HYPH</name>
<proteinExistence type="inferred from homology"/>
<comment type="catalytic activity">
    <reaction evidence="10">
        <text>adenylyl-molybdopterin + molybdate = Mo-molybdopterin + AMP + H(+)</text>
        <dbReference type="Rhea" id="RHEA:35047"/>
        <dbReference type="ChEBI" id="CHEBI:15378"/>
        <dbReference type="ChEBI" id="CHEBI:36264"/>
        <dbReference type="ChEBI" id="CHEBI:62727"/>
        <dbReference type="ChEBI" id="CHEBI:71302"/>
        <dbReference type="ChEBI" id="CHEBI:456215"/>
        <dbReference type="EC" id="2.10.1.1"/>
    </reaction>
</comment>
<dbReference type="SUPFAM" id="SSF53218">
    <property type="entry name" value="Molybdenum cofactor biosynthesis proteins"/>
    <property type="match status" value="1"/>
</dbReference>
<dbReference type="PROSITE" id="PS01079">
    <property type="entry name" value="MOCF_BIOSYNTHESIS_2"/>
    <property type="match status" value="1"/>
</dbReference>
<keyword evidence="8 11" id="KW-0460">Magnesium</keyword>
<gene>
    <name evidence="13" type="primary">moeA_2</name>
    <name evidence="13" type="ORF">OICFNHDK_2789</name>
</gene>
<dbReference type="EC" id="2.10.1.1" evidence="11"/>
<evidence type="ECO:0000256" key="3">
    <source>
        <dbReference type="ARBA" id="ARBA00005046"/>
    </source>
</evidence>
<dbReference type="SUPFAM" id="SSF63867">
    <property type="entry name" value="MoeA C-terminal domain-like"/>
    <property type="match status" value="1"/>
</dbReference>